<organism evidence="3 4">
    <name type="scientific">Trichonephila inaurata madagascariensis</name>
    <dbReference type="NCBI Taxonomy" id="2747483"/>
    <lineage>
        <taxon>Eukaryota</taxon>
        <taxon>Metazoa</taxon>
        <taxon>Ecdysozoa</taxon>
        <taxon>Arthropoda</taxon>
        <taxon>Chelicerata</taxon>
        <taxon>Arachnida</taxon>
        <taxon>Araneae</taxon>
        <taxon>Araneomorphae</taxon>
        <taxon>Entelegynae</taxon>
        <taxon>Araneoidea</taxon>
        <taxon>Nephilidae</taxon>
        <taxon>Trichonephila</taxon>
        <taxon>Trichonephila inaurata</taxon>
    </lineage>
</organism>
<dbReference type="OrthoDB" id="6435844at2759"/>
<evidence type="ECO:0000313" key="4">
    <source>
        <dbReference type="Proteomes" id="UP000886998"/>
    </source>
</evidence>
<keyword evidence="2" id="KW-0812">Transmembrane</keyword>
<name>A0A8X6XBW6_9ARAC</name>
<gene>
    <name evidence="3" type="primary">AVEN_23242_1</name>
    <name evidence="3" type="ORF">TNIN_300051</name>
</gene>
<keyword evidence="2" id="KW-1133">Transmembrane helix</keyword>
<protein>
    <submittedName>
        <fullName evidence="3">Uncharacterized protein</fullName>
    </submittedName>
</protein>
<dbReference type="Proteomes" id="UP000886998">
    <property type="component" value="Unassembled WGS sequence"/>
</dbReference>
<evidence type="ECO:0000256" key="1">
    <source>
        <dbReference type="SAM" id="MobiDB-lite"/>
    </source>
</evidence>
<keyword evidence="2" id="KW-0472">Membrane</keyword>
<feature type="transmembrane region" description="Helical" evidence="2">
    <location>
        <begin position="505"/>
        <end position="527"/>
    </location>
</feature>
<keyword evidence="4" id="KW-1185">Reference proteome</keyword>
<evidence type="ECO:0000256" key="2">
    <source>
        <dbReference type="SAM" id="Phobius"/>
    </source>
</evidence>
<dbReference type="AlphaFoldDB" id="A0A8X6XBW6"/>
<accession>A0A8X6XBW6</accession>
<proteinExistence type="predicted"/>
<dbReference type="EMBL" id="BMAV01007432">
    <property type="protein sequence ID" value="GFY50379.1"/>
    <property type="molecule type" value="Genomic_DNA"/>
</dbReference>
<comment type="caution">
    <text evidence="3">The sequence shown here is derived from an EMBL/GenBank/DDBJ whole genome shotgun (WGS) entry which is preliminary data.</text>
</comment>
<reference evidence="3" key="1">
    <citation type="submission" date="2020-08" db="EMBL/GenBank/DDBJ databases">
        <title>Multicomponent nature underlies the extraordinary mechanical properties of spider dragline silk.</title>
        <authorList>
            <person name="Kono N."/>
            <person name="Nakamura H."/>
            <person name="Mori M."/>
            <person name="Yoshida Y."/>
            <person name="Ohtoshi R."/>
            <person name="Malay A.D."/>
            <person name="Moran D.A.P."/>
            <person name="Tomita M."/>
            <person name="Numata K."/>
            <person name="Arakawa K."/>
        </authorList>
    </citation>
    <scope>NUCLEOTIDE SEQUENCE</scope>
</reference>
<evidence type="ECO:0000313" key="3">
    <source>
        <dbReference type="EMBL" id="GFY50379.1"/>
    </source>
</evidence>
<feature type="region of interest" description="Disordered" evidence="1">
    <location>
        <begin position="396"/>
        <end position="415"/>
    </location>
</feature>
<sequence length="562" mass="62621">MTPKIPSSVDLLSETSIFTKLISESDRHGFRSDSFTLTFTSLSYVSSMTTVFSPLVSKEPLSIESDFPKPLATSTLYSVLSSQYQLPPLTPPSAKELLSIKSDHPEQSTLTMLLTPLLPSYVTSSPKHWQTKVISSSSIIKEPRSIETDEMLQFTRTVSSSIASHSDALLSLKSHYETPQIYPKDLDSTKTPVPSPIASDALLSLKSRYETPQIYPKDLDFTKIPGPSPMASLSDALLSLKSRYETPQIHPKDISLDSTKIKLKPSSYIPSSFLASSVFSRLQPTLTDIKIKDPLSIESEFPKPKITSFLQSSRSHLETSFRPMRPQFETSSSAFYHLQSSMTKLRPTTTTMLISSVQTELSPTLVEGITTPEDTDTILVSILPVSSFLNINQTRNATVDSGPPDDTHSEQTFPTRNTDLFKNNHYWVLTDPEFDRRYFAEATGNRVCRRKRRNLSTFRHRCRIPAFSEIRTIARVFGYHAIVKAKPYRPPSDDISRPVGSPLPVLAIVGGVLLGLLVIFCCFCVYCRCCKPKPAPLLLRVPPPVDRFKDPSPNTDSITGNT</sequence>